<organism evidence="7 8">
    <name type="scientific">Cylicocyclus nassatus</name>
    <name type="common">Nematode worm</name>
    <dbReference type="NCBI Taxonomy" id="53992"/>
    <lineage>
        <taxon>Eukaryota</taxon>
        <taxon>Metazoa</taxon>
        <taxon>Ecdysozoa</taxon>
        <taxon>Nematoda</taxon>
        <taxon>Chromadorea</taxon>
        <taxon>Rhabditida</taxon>
        <taxon>Rhabditina</taxon>
        <taxon>Rhabditomorpha</taxon>
        <taxon>Strongyloidea</taxon>
        <taxon>Strongylidae</taxon>
        <taxon>Cylicocyclus</taxon>
    </lineage>
</organism>
<feature type="compositionally biased region" description="Acidic residues" evidence="5">
    <location>
        <begin position="440"/>
        <end position="456"/>
    </location>
</feature>
<dbReference type="GO" id="GO:0000166">
    <property type="term" value="F:nucleotide binding"/>
    <property type="evidence" value="ECO:0007669"/>
    <property type="project" value="InterPro"/>
</dbReference>
<dbReference type="InterPro" id="IPR042087">
    <property type="entry name" value="DNA_pol_B_thumb"/>
</dbReference>
<dbReference type="Gene3D" id="1.10.287.690">
    <property type="entry name" value="Helix hairpin bin"/>
    <property type="match status" value="1"/>
</dbReference>
<evidence type="ECO:0000256" key="4">
    <source>
        <dbReference type="ARBA" id="ARBA00022932"/>
    </source>
</evidence>
<comment type="caution">
    <text evidence="7">The sequence shown here is derived from an EMBL/GenBank/DDBJ whole genome shotgun (WGS) entry which is preliminary data.</text>
</comment>
<dbReference type="EMBL" id="CATQJL010000154">
    <property type="protein sequence ID" value="CAJ0596471.1"/>
    <property type="molecule type" value="Genomic_DNA"/>
</dbReference>
<dbReference type="GO" id="GO:0003887">
    <property type="term" value="F:DNA-directed DNA polymerase activity"/>
    <property type="evidence" value="ECO:0007669"/>
    <property type="project" value="UniProtKB-KW"/>
</dbReference>
<feature type="non-terminal residue" evidence="7">
    <location>
        <position position="472"/>
    </location>
</feature>
<dbReference type="Proteomes" id="UP001176961">
    <property type="component" value="Unassembled WGS sequence"/>
</dbReference>
<keyword evidence="8" id="KW-1185">Reference proteome</keyword>
<dbReference type="InterPro" id="IPR043502">
    <property type="entry name" value="DNA/RNA_pol_sf"/>
</dbReference>
<keyword evidence="3" id="KW-0548">Nucleotidyltransferase</keyword>
<evidence type="ECO:0000256" key="2">
    <source>
        <dbReference type="ARBA" id="ARBA00022679"/>
    </source>
</evidence>
<evidence type="ECO:0000256" key="1">
    <source>
        <dbReference type="ARBA" id="ARBA00012417"/>
    </source>
</evidence>
<evidence type="ECO:0000256" key="3">
    <source>
        <dbReference type="ARBA" id="ARBA00022695"/>
    </source>
</evidence>
<dbReference type="Pfam" id="PF00136">
    <property type="entry name" value="DNA_pol_B"/>
    <property type="match status" value="1"/>
</dbReference>
<accession>A0AA36GQS8</accession>
<sequence>MGKFYDIDPNTCSIEELKGAIASCNANVELFGALEQGCKKFINSVYGALGSRYYVCANTAIAESVTLQGQDLIKFSSRKVNYLVHELWHKINDVVKPKAFIMDENGNLVKVIVYTTPDEELECLCETGNYIFVSDDSILIGYDSFIDILKDNKNLKMVDCELVNGDKKTTGKKIELNYESLKYVRSYLNIYRRIAHDMVKINPEFDVDAFMVNCLTQVEYPKETQKSSSDTLDENGNPLKINTLQVYGDTDSSYLTLQPLIESCKISPEMATKFILSFNEHVMSGYLNLQFESYAKKFNCPVNLENFELEKVARSVVMQKKKKYVMDIAWDDSNTFYEPLHKVTFSGVEAVKGESSKFIRNEQKEFVRWIIDNINNGKKLRYPEIVSKIKQIKDRFRMANPDDICITKSMSDYEKYILNDKGSTIRYVETLAEQKKQLSDDVDDLFDDEDSQEEEQGQGRTISVPFHVKSAA</sequence>
<dbReference type="InterPro" id="IPR023211">
    <property type="entry name" value="DNA_pol_palm_dom_sf"/>
</dbReference>
<dbReference type="EC" id="2.7.7.7" evidence="1"/>
<feature type="domain" description="DNA-directed DNA polymerase family B multifunctional" evidence="6">
    <location>
        <begin position="236"/>
        <end position="435"/>
    </location>
</feature>
<evidence type="ECO:0000259" key="6">
    <source>
        <dbReference type="Pfam" id="PF00136"/>
    </source>
</evidence>
<dbReference type="InterPro" id="IPR006134">
    <property type="entry name" value="DNA-dir_DNA_pol_B_multi_dom"/>
</dbReference>
<feature type="region of interest" description="Disordered" evidence="5">
    <location>
        <begin position="439"/>
        <end position="464"/>
    </location>
</feature>
<dbReference type="SUPFAM" id="SSF56672">
    <property type="entry name" value="DNA/RNA polymerases"/>
    <property type="match status" value="1"/>
</dbReference>
<keyword evidence="2" id="KW-0808">Transferase</keyword>
<dbReference type="Gene3D" id="3.90.1600.10">
    <property type="entry name" value="Palm domain of DNA polymerase"/>
    <property type="match status" value="2"/>
</dbReference>
<evidence type="ECO:0000313" key="8">
    <source>
        <dbReference type="Proteomes" id="UP001176961"/>
    </source>
</evidence>
<name>A0AA36GQS8_CYLNA</name>
<dbReference type="Gene3D" id="1.10.132.60">
    <property type="entry name" value="DNA polymerase family B, C-terminal domain"/>
    <property type="match status" value="1"/>
</dbReference>
<dbReference type="GO" id="GO:0003677">
    <property type="term" value="F:DNA binding"/>
    <property type="evidence" value="ECO:0007669"/>
    <property type="project" value="InterPro"/>
</dbReference>
<gene>
    <name evidence="7" type="ORF">CYNAS_LOCUS8454</name>
</gene>
<evidence type="ECO:0000256" key="5">
    <source>
        <dbReference type="SAM" id="MobiDB-lite"/>
    </source>
</evidence>
<reference evidence="7" key="1">
    <citation type="submission" date="2023-07" db="EMBL/GenBank/DDBJ databases">
        <authorList>
            <consortium name="CYATHOMIX"/>
        </authorList>
    </citation>
    <scope>NUCLEOTIDE SEQUENCE</scope>
    <source>
        <strain evidence="7">N/A</strain>
    </source>
</reference>
<dbReference type="AlphaFoldDB" id="A0AA36GQS8"/>
<proteinExistence type="predicted"/>
<protein>
    <recommendedName>
        <fullName evidence="1">DNA-directed DNA polymerase</fullName>
        <ecNumber evidence="1">2.7.7.7</ecNumber>
    </recommendedName>
</protein>
<evidence type="ECO:0000313" key="7">
    <source>
        <dbReference type="EMBL" id="CAJ0596471.1"/>
    </source>
</evidence>
<keyword evidence="4" id="KW-0239">DNA-directed DNA polymerase</keyword>